<reference evidence="1" key="1">
    <citation type="journal article" date="2022" name="bioRxiv">
        <title>Discovery and biosynthetic assessment of Streptomyces ortus sp nov. isolated from a deep-sea sponge.</title>
        <authorList>
            <person name="Williams S.E."/>
        </authorList>
    </citation>
    <scope>NUCLEOTIDE SEQUENCE</scope>
    <source>
        <strain evidence="1">A15ISP2-DRY2</strain>
    </source>
</reference>
<dbReference type="Proteomes" id="UP001165590">
    <property type="component" value="Unassembled WGS sequence"/>
</dbReference>
<gene>
    <name evidence="1" type="ORF">K3769_04280</name>
</gene>
<accession>A0ABT3UXE4</accession>
<sequence length="63" mass="6739">MARYTINYLTGHEETIEAKYIEPSGSQYIGWAGDGSACAYIPIANVLSVVRLADETTTKAVGA</sequence>
<dbReference type="RefSeq" id="WP_267025111.1">
    <property type="nucleotide sequence ID" value="NZ_JAIFZO010000002.1"/>
</dbReference>
<comment type="caution">
    <text evidence="1">The sequence shown here is derived from an EMBL/GenBank/DDBJ whole genome shotgun (WGS) entry which is preliminary data.</text>
</comment>
<dbReference type="EMBL" id="JAIFZO010000002">
    <property type="protein sequence ID" value="MCX4232008.1"/>
    <property type="molecule type" value="Genomic_DNA"/>
</dbReference>
<name>A0ABT3UXE4_9ACTN</name>
<evidence type="ECO:0000313" key="1">
    <source>
        <dbReference type="EMBL" id="MCX4232008.1"/>
    </source>
</evidence>
<proteinExistence type="predicted"/>
<evidence type="ECO:0000313" key="2">
    <source>
        <dbReference type="Proteomes" id="UP001165590"/>
    </source>
</evidence>
<keyword evidence="2" id="KW-1185">Reference proteome</keyword>
<protein>
    <submittedName>
        <fullName evidence="1">Uncharacterized protein</fullName>
    </submittedName>
</protein>
<organism evidence="1 2">
    <name type="scientific">Streptomyces ortus</name>
    <dbReference type="NCBI Taxonomy" id="2867268"/>
    <lineage>
        <taxon>Bacteria</taxon>
        <taxon>Bacillati</taxon>
        <taxon>Actinomycetota</taxon>
        <taxon>Actinomycetes</taxon>
        <taxon>Kitasatosporales</taxon>
        <taxon>Streptomycetaceae</taxon>
        <taxon>Streptomyces</taxon>
    </lineage>
</organism>